<reference evidence="6 7" key="1">
    <citation type="submission" date="2020-08" db="EMBL/GenBank/DDBJ databases">
        <title>Genomic Encyclopedia of Type Strains, Phase III (KMG-III): the genomes of soil and plant-associated and newly described type strains.</title>
        <authorList>
            <person name="Whitman W."/>
        </authorList>
    </citation>
    <scope>NUCLEOTIDE SEQUENCE [LARGE SCALE GENOMIC DNA]</scope>
    <source>
        <strain evidence="6 7">CECT 3265</strain>
    </source>
</reference>
<proteinExistence type="inferred from homology"/>
<sequence>MGVELRHLRNFLVVAEEGGFTAASRRLHLAQPTLTRNIRTLEDLLGVRLFDRNTRRTDLTAKGRELRDALVPLLQQLDTTLADIREGETLRLGFSWGLPDGLSAVAARFESETGVEVEFVRCDTPLAGLDTGVVDLGLLRGESLPPGVRGVFLFEEPRVAAVPRPGPLADRAGLSWAELAHWPLVVNTVSGTTYPHMWPEGGRPEVGAECRNYDEWLEKVAAGHGVGTAPVSAARRFTHPAVQFVPLTGAPTVRTHLAFASHGAHPQAARLADDAWRAAAELLTEATG</sequence>
<dbReference type="SUPFAM" id="SSF53850">
    <property type="entry name" value="Periplasmic binding protein-like II"/>
    <property type="match status" value="1"/>
</dbReference>
<evidence type="ECO:0000259" key="5">
    <source>
        <dbReference type="PROSITE" id="PS50931"/>
    </source>
</evidence>
<dbReference type="PROSITE" id="PS50931">
    <property type="entry name" value="HTH_LYSR"/>
    <property type="match status" value="1"/>
</dbReference>
<comment type="caution">
    <text evidence="6">The sequence shown here is derived from an EMBL/GenBank/DDBJ whole genome shotgun (WGS) entry which is preliminary data.</text>
</comment>
<dbReference type="Proteomes" id="UP000556436">
    <property type="component" value="Unassembled WGS sequence"/>
</dbReference>
<dbReference type="GO" id="GO:0003677">
    <property type="term" value="F:DNA binding"/>
    <property type="evidence" value="ECO:0007669"/>
    <property type="project" value="UniProtKB-KW"/>
</dbReference>
<dbReference type="Pfam" id="PF03466">
    <property type="entry name" value="LysR_substrate"/>
    <property type="match status" value="1"/>
</dbReference>
<dbReference type="Pfam" id="PF00126">
    <property type="entry name" value="HTH_1"/>
    <property type="match status" value="1"/>
</dbReference>
<dbReference type="EMBL" id="JACHJG010000012">
    <property type="protein sequence ID" value="MBB4889226.1"/>
    <property type="molecule type" value="Genomic_DNA"/>
</dbReference>
<evidence type="ECO:0000313" key="6">
    <source>
        <dbReference type="EMBL" id="MBB4889226.1"/>
    </source>
</evidence>
<dbReference type="InterPro" id="IPR036388">
    <property type="entry name" value="WH-like_DNA-bd_sf"/>
</dbReference>
<keyword evidence="3 6" id="KW-0238">DNA-binding</keyword>
<comment type="similarity">
    <text evidence="1">Belongs to the LysR transcriptional regulatory family.</text>
</comment>
<dbReference type="GO" id="GO:0003700">
    <property type="term" value="F:DNA-binding transcription factor activity"/>
    <property type="evidence" value="ECO:0007669"/>
    <property type="project" value="InterPro"/>
</dbReference>
<dbReference type="FunFam" id="1.10.10.10:FF:000001">
    <property type="entry name" value="LysR family transcriptional regulator"/>
    <property type="match status" value="1"/>
</dbReference>
<dbReference type="GO" id="GO:0032993">
    <property type="term" value="C:protein-DNA complex"/>
    <property type="evidence" value="ECO:0007669"/>
    <property type="project" value="TreeGrafter"/>
</dbReference>
<dbReference type="PRINTS" id="PR00039">
    <property type="entry name" value="HTHLYSR"/>
</dbReference>
<evidence type="ECO:0000313" key="7">
    <source>
        <dbReference type="Proteomes" id="UP000556436"/>
    </source>
</evidence>
<evidence type="ECO:0000256" key="2">
    <source>
        <dbReference type="ARBA" id="ARBA00023015"/>
    </source>
</evidence>
<accession>A0A7W7LGF6</accession>
<dbReference type="Gene3D" id="3.40.190.10">
    <property type="entry name" value="Periplasmic binding protein-like II"/>
    <property type="match status" value="2"/>
</dbReference>
<evidence type="ECO:0000256" key="3">
    <source>
        <dbReference type="ARBA" id="ARBA00023125"/>
    </source>
</evidence>
<dbReference type="InterPro" id="IPR036390">
    <property type="entry name" value="WH_DNA-bd_sf"/>
</dbReference>
<dbReference type="InterPro" id="IPR005119">
    <property type="entry name" value="LysR_subst-bd"/>
</dbReference>
<organism evidence="6 7">
    <name type="scientific">Streptomyces netropsis</name>
    <name type="common">Streptoverticillium netropsis</name>
    <dbReference type="NCBI Taxonomy" id="55404"/>
    <lineage>
        <taxon>Bacteria</taxon>
        <taxon>Bacillati</taxon>
        <taxon>Actinomycetota</taxon>
        <taxon>Actinomycetes</taxon>
        <taxon>Kitasatosporales</taxon>
        <taxon>Streptomycetaceae</taxon>
        <taxon>Streptomyces</taxon>
    </lineage>
</organism>
<evidence type="ECO:0000256" key="1">
    <source>
        <dbReference type="ARBA" id="ARBA00009437"/>
    </source>
</evidence>
<gene>
    <name evidence="6" type="ORF">FHS38_005301</name>
</gene>
<dbReference type="PANTHER" id="PTHR30346:SF17">
    <property type="entry name" value="LYSR FAMILY TRANSCRIPTIONAL REGULATOR"/>
    <property type="match status" value="1"/>
</dbReference>
<feature type="domain" description="HTH lysR-type" evidence="5">
    <location>
        <begin position="3"/>
        <end position="60"/>
    </location>
</feature>
<keyword evidence="4" id="KW-0804">Transcription</keyword>
<name>A0A7W7LGF6_STRNE</name>
<dbReference type="InterPro" id="IPR000847">
    <property type="entry name" value="LysR_HTH_N"/>
</dbReference>
<keyword evidence="7" id="KW-1185">Reference proteome</keyword>
<dbReference type="PANTHER" id="PTHR30346">
    <property type="entry name" value="TRANSCRIPTIONAL DUAL REGULATOR HCAR-RELATED"/>
    <property type="match status" value="1"/>
</dbReference>
<dbReference type="Gene3D" id="1.10.10.10">
    <property type="entry name" value="Winged helix-like DNA-binding domain superfamily/Winged helix DNA-binding domain"/>
    <property type="match status" value="1"/>
</dbReference>
<evidence type="ECO:0000256" key="4">
    <source>
        <dbReference type="ARBA" id="ARBA00023163"/>
    </source>
</evidence>
<dbReference type="RefSeq" id="WP_184737462.1">
    <property type="nucleotide sequence ID" value="NZ_BMRW01000018.1"/>
</dbReference>
<keyword evidence="2" id="KW-0805">Transcription regulation</keyword>
<protein>
    <submittedName>
        <fullName evidence="6">DNA-binding transcriptional LysR family regulator</fullName>
    </submittedName>
</protein>
<dbReference type="AlphaFoldDB" id="A0A7W7LGF6"/>
<dbReference type="SUPFAM" id="SSF46785">
    <property type="entry name" value="Winged helix' DNA-binding domain"/>
    <property type="match status" value="1"/>
</dbReference>